<dbReference type="PROSITE" id="PS50110">
    <property type="entry name" value="RESPONSE_REGULATORY"/>
    <property type="match status" value="1"/>
</dbReference>
<evidence type="ECO:0000313" key="6">
    <source>
        <dbReference type="EMBL" id="MBT2187253.1"/>
    </source>
</evidence>
<dbReference type="Gene3D" id="3.40.50.2300">
    <property type="match status" value="1"/>
</dbReference>
<evidence type="ECO:0000256" key="2">
    <source>
        <dbReference type="ARBA" id="ARBA00023125"/>
    </source>
</evidence>
<dbReference type="PANTHER" id="PTHR43214">
    <property type="entry name" value="TWO-COMPONENT RESPONSE REGULATOR"/>
    <property type="match status" value="1"/>
</dbReference>
<dbReference type="AlphaFoldDB" id="A0A9X1DC67"/>
<evidence type="ECO:0000259" key="5">
    <source>
        <dbReference type="PROSITE" id="PS50110"/>
    </source>
</evidence>
<organism evidence="6 7">
    <name type="scientific">Sphingobium nicotianae</name>
    <dbReference type="NCBI Taxonomy" id="2782607"/>
    <lineage>
        <taxon>Bacteria</taxon>
        <taxon>Pseudomonadati</taxon>
        <taxon>Pseudomonadota</taxon>
        <taxon>Alphaproteobacteria</taxon>
        <taxon>Sphingomonadales</taxon>
        <taxon>Sphingomonadaceae</taxon>
        <taxon>Sphingobium</taxon>
    </lineage>
</organism>
<dbReference type="InterPro" id="IPR011006">
    <property type="entry name" value="CheY-like_superfamily"/>
</dbReference>
<dbReference type="InterPro" id="IPR039420">
    <property type="entry name" value="WalR-like"/>
</dbReference>
<gene>
    <name evidence="6" type="ORF">KK488_09885</name>
</gene>
<evidence type="ECO:0000259" key="4">
    <source>
        <dbReference type="PROSITE" id="PS50043"/>
    </source>
</evidence>
<dbReference type="RefSeq" id="WP_214623059.1">
    <property type="nucleotide sequence ID" value="NZ_JAHGAW010000006.1"/>
</dbReference>
<feature type="domain" description="Response regulatory" evidence="5">
    <location>
        <begin position="5"/>
        <end position="119"/>
    </location>
</feature>
<dbReference type="InterPro" id="IPR000792">
    <property type="entry name" value="Tscrpt_reg_LuxR_C"/>
</dbReference>
<dbReference type="SMART" id="SM00421">
    <property type="entry name" value="HTH_LUXR"/>
    <property type="match status" value="1"/>
</dbReference>
<dbReference type="SMART" id="SM00448">
    <property type="entry name" value="REC"/>
    <property type="match status" value="1"/>
</dbReference>
<dbReference type="PROSITE" id="PS50043">
    <property type="entry name" value="HTH_LUXR_2"/>
    <property type="match status" value="1"/>
</dbReference>
<dbReference type="CDD" id="cd17535">
    <property type="entry name" value="REC_NarL-like"/>
    <property type="match status" value="1"/>
</dbReference>
<dbReference type="SUPFAM" id="SSF46894">
    <property type="entry name" value="C-terminal effector domain of the bipartite response regulators"/>
    <property type="match status" value="1"/>
</dbReference>
<feature type="modified residue" description="4-aspartylphosphate" evidence="3">
    <location>
        <position position="55"/>
    </location>
</feature>
<dbReference type="SUPFAM" id="SSF52172">
    <property type="entry name" value="CheY-like"/>
    <property type="match status" value="1"/>
</dbReference>
<evidence type="ECO:0000313" key="7">
    <source>
        <dbReference type="Proteomes" id="UP001138757"/>
    </source>
</evidence>
<evidence type="ECO:0000256" key="1">
    <source>
        <dbReference type="ARBA" id="ARBA00022553"/>
    </source>
</evidence>
<dbReference type="Proteomes" id="UP001138757">
    <property type="component" value="Unassembled WGS sequence"/>
</dbReference>
<name>A0A9X1DC67_9SPHN</name>
<dbReference type="PANTHER" id="PTHR43214:SF43">
    <property type="entry name" value="TWO-COMPONENT RESPONSE REGULATOR"/>
    <property type="match status" value="1"/>
</dbReference>
<dbReference type="InterPro" id="IPR058245">
    <property type="entry name" value="NreC/VraR/RcsB-like_REC"/>
</dbReference>
<accession>A0A9X1DC67</accession>
<dbReference type="PRINTS" id="PR00038">
    <property type="entry name" value="HTHLUXR"/>
</dbReference>
<proteinExistence type="predicted"/>
<comment type="caution">
    <text evidence="6">The sequence shown here is derived from an EMBL/GenBank/DDBJ whole genome shotgun (WGS) entry which is preliminary data.</text>
</comment>
<evidence type="ECO:0000256" key="3">
    <source>
        <dbReference type="PROSITE-ProRule" id="PRU00169"/>
    </source>
</evidence>
<sequence>MTRKKVMIVDDHPFFIHGLERYLSATGKYEIQSALSVAEAMSRIYAFDPHLIMMDVSMADGGGMAMLRQVKERLVVKTMFLTVQIDPEDTIEALRLGIDGIALKDSDPEEIVRAIDAILAGQPAIDPSVTERALRHSVSNPTPSLRQDDLLTARESEIVDYVCTGLRNKEIADRVGLSEGTIKVHLHNVYRKLGVNSRSELIIKQGGLQFRDPSDY</sequence>
<dbReference type="Pfam" id="PF00196">
    <property type="entry name" value="GerE"/>
    <property type="match status" value="1"/>
</dbReference>
<dbReference type="InterPro" id="IPR001789">
    <property type="entry name" value="Sig_transdc_resp-reg_receiver"/>
</dbReference>
<keyword evidence="2" id="KW-0238">DNA-binding</keyword>
<dbReference type="Pfam" id="PF00072">
    <property type="entry name" value="Response_reg"/>
    <property type="match status" value="1"/>
</dbReference>
<reference evidence="6" key="1">
    <citation type="submission" date="2021-05" db="EMBL/GenBank/DDBJ databases">
        <title>Genome of Sphingobium sp. strain.</title>
        <authorList>
            <person name="Fan R."/>
        </authorList>
    </citation>
    <scope>NUCLEOTIDE SEQUENCE</scope>
    <source>
        <strain evidence="6">H33</strain>
    </source>
</reference>
<keyword evidence="1 3" id="KW-0597">Phosphoprotein</keyword>
<dbReference type="InterPro" id="IPR016032">
    <property type="entry name" value="Sig_transdc_resp-reg_C-effctor"/>
</dbReference>
<dbReference type="PROSITE" id="PS00622">
    <property type="entry name" value="HTH_LUXR_1"/>
    <property type="match status" value="1"/>
</dbReference>
<dbReference type="EMBL" id="JAHGAW010000006">
    <property type="protein sequence ID" value="MBT2187253.1"/>
    <property type="molecule type" value="Genomic_DNA"/>
</dbReference>
<dbReference type="GO" id="GO:0000160">
    <property type="term" value="P:phosphorelay signal transduction system"/>
    <property type="evidence" value="ECO:0007669"/>
    <property type="project" value="InterPro"/>
</dbReference>
<dbReference type="CDD" id="cd06170">
    <property type="entry name" value="LuxR_C_like"/>
    <property type="match status" value="1"/>
</dbReference>
<dbReference type="GO" id="GO:0006355">
    <property type="term" value="P:regulation of DNA-templated transcription"/>
    <property type="evidence" value="ECO:0007669"/>
    <property type="project" value="InterPro"/>
</dbReference>
<feature type="domain" description="HTH luxR-type" evidence="4">
    <location>
        <begin position="144"/>
        <end position="209"/>
    </location>
</feature>
<protein>
    <submittedName>
        <fullName evidence="6">Response regulator transcription factor</fullName>
    </submittedName>
</protein>
<dbReference type="GO" id="GO:0003677">
    <property type="term" value="F:DNA binding"/>
    <property type="evidence" value="ECO:0007669"/>
    <property type="project" value="UniProtKB-KW"/>
</dbReference>
<keyword evidence="7" id="KW-1185">Reference proteome</keyword>